<dbReference type="RefSeq" id="WP_109612474.1">
    <property type="nucleotide sequence ID" value="NZ_QGGG01000005.1"/>
</dbReference>
<keyword evidence="8" id="KW-1185">Reference proteome</keyword>
<dbReference type="Gene3D" id="3.50.50.60">
    <property type="entry name" value="FAD/NAD(P)-binding domain"/>
    <property type="match status" value="1"/>
</dbReference>
<dbReference type="Proteomes" id="UP000245396">
    <property type="component" value="Unassembled WGS sequence"/>
</dbReference>
<evidence type="ECO:0000256" key="2">
    <source>
        <dbReference type="ARBA" id="ARBA00022630"/>
    </source>
</evidence>
<dbReference type="SUPFAM" id="SSF51905">
    <property type="entry name" value="FAD/NAD(P)-binding domain"/>
    <property type="match status" value="1"/>
</dbReference>
<gene>
    <name evidence="7" type="ORF">C7441_10510</name>
</gene>
<keyword evidence="4" id="KW-0560">Oxidoreductase</keyword>
<proteinExistence type="inferred from homology"/>
<protein>
    <submittedName>
        <fullName evidence="7">L-2-hydroxyglutarate oxidase LhgO</fullName>
    </submittedName>
</protein>
<keyword evidence="3" id="KW-0274">FAD</keyword>
<dbReference type="EMBL" id="QGGG01000005">
    <property type="protein sequence ID" value="PWJ84394.1"/>
    <property type="molecule type" value="Genomic_DNA"/>
</dbReference>
<evidence type="ECO:0000256" key="3">
    <source>
        <dbReference type="ARBA" id="ARBA00022827"/>
    </source>
</evidence>
<comment type="caution">
    <text evidence="7">The sequence shown here is derived from an EMBL/GenBank/DDBJ whole genome shotgun (WGS) entry which is preliminary data.</text>
</comment>
<accession>A0A316CQB7</accession>
<dbReference type="SUPFAM" id="SSF54373">
    <property type="entry name" value="FAD-linked reductases, C-terminal domain"/>
    <property type="match status" value="1"/>
</dbReference>
<dbReference type="OrthoDB" id="9801699at2"/>
<feature type="domain" description="FAD dependent oxidoreductase" evidence="6">
    <location>
        <begin position="5"/>
        <end position="366"/>
    </location>
</feature>
<dbReference type="InterPro" id="IPR006076">
    <property type="entry name" value="FAD-dep_OxRdtase"/>
</dbReference>
<dbReference type="STRING" id="1192868.GCA_000304395_01968"/>
<dbReference type="PANTHER" id="PTHR43104">
    <property type="entry name" value="L-2-HYDROXYGLUTARATE DEHYDROGENASE, MITOCHONDRIAL"/>
    <property type="match status" value="1"/>
</dbReference>
<dbReference type="AlphaFoldDB" id="A0A316CQB7"/>
<evidence type="ECO:0000313" key="8">
    <source>
        <dbReference type="Proteomes" id="UP000245396"/>
    </source>
</evidence>
<dbReference type="PANTHER" id="PTHR43104:SF4">
    <property type="entry name" value="L-2-HYDROXYGLUTARATE DEHYDROGENASE, MITOCHONDRIAL"/>
    <property type="match status" value="1"/>
</dbReference>
<evidence type="ECO:0000259" key="6">
    <source>
        <dbReference type="Pfam" id="PF01266"/>
    </source>
</evidence>
<dbReference type="Gene3D" id="3.30.9.10">
    <property type="entry name" value="D-Amino Acid Oxidase, subunit A, domain 2"/>
    <property type="match status" value="1"/>
</dbReference>
<dbReference type="Pfam" id="PF01266">
    <property type="entry name" value="DAO"/>
    <property type="match status" value="1"/>
</dbReference>
<reference evidence="7 8" key="1">
    <citation type="submission" date="2018-05" db="EMBL/GenBank/DDBJ databases">
        <title>Genomic Encyclopedia of Type Strains, Phase IV (KMG-IV): sequencing the most valuable type-strain genomes for metagenomic binning, comparative biology and taxonomic classification.</title>
        <authorList>
            <person name="Goeker M."/>
        </authorList>
    </citation>
    <scope>NUCLEOTIDE SEQUENCE [LARGE SCALE GENOMIC DNA]</scope>
    <source>
        <strain evidence="7 8">DSM 6986</strain>
    </source>
</reference>
<evidence type="ECO:0000256" key="1">
    <source>
        <dbReference type="ARBA" id="ARBA00001974"/>
    </source>
</evidence>
<dbReference type="InterPro" id="IPR036188">
    <property type="entry name" value="FAD/NAD-bd_sf"/>
</dbReference>
<comment type="cofactor">
    <cofactor evidence="1">
        <name>FAD</name>
        <dbReference type="ChEBI" id="CHEBI:57692"/>
    </cofactor>
</comment>
<sequence>MEKVDCIVAGAGVVGLAIAREAARRGWETLILEAADAIGTETSSRNSEVIHAGIYYPAGSLKAKLCVEGRDKLYTYARERGIAHRRCGKLIVATQEGQQATLAEIASKAKACGVTDLEMLSGEKAREMEPALSCTSALLSPSTGIIDSHGLMLSLLGEAEENGAALALNTSVVSARAEAQAIVVQARDTTTGEEMEIAATRLFNAAGLGANRLARSIDGLDPRHIPPLNYARGNYFSLAHRPVFSHLIYPVPEPGGLGVHLTLDLNGGMRFGPDVEWVDTIDYRVDPRRADHFYGEIRKYWPDLADGGLQPAYSGIRPKLAGPGQPNADFVIEGGETHGVAGLVNLFGIESPGLTSCLAIAAHAVALAQ</sequence>
<evidence type="ECO:0000313" key="7">
    <source>
        <dbReference type="EMBL" id="PWJ84394.1"/>
    </source>
</evidence>
<organism evidence="7 8">
    <name type="scientific">Pseudaminobacter salicylatoxidans</name>
    <dbReference type="NCBI Taxonomy" id="93369"/>
    <lineage>
        <taxon>Bacteria</taxon>
        <taxon>Pseudomonadati</taxon>
        <taxon>Pseudomonadota</taxon>
        <taxon>Alphaproteobacteria</taxon>
        <taxon>Hyphomicrobiales</taxon>
        <taxon>Phyllobacteriaceae</taxon>
        <taxon>Pseudaminobacter</taxon>
    </lineage>
</organism>
<evidence type="ECO:0000256" key="5">
    <source>
        <dbReference type="ARBA" id="ARBA00037941"/>
    </source>
</evidence>
<evidence type="ECO:0000256" key="4">
    <source>
        <dbReference type="ARBA" id="ARBA00023002"/>
    </source>
</evidence>
<comment type="similarity">
    <text evidence="5">Belongs to the L2HGDH family.</text>
</comment>
<dbReference type="GO" id="GO:0047545">
    <property type="term" value="F:(S)-2-hydroxyglutarate dehydrogenase activity"/>
    <property type="evidence" value="ECO:0007669"/>
    <property type="project" value="TreeGrafter"/>
</dbReference>
<name>A0A316CQB7_PSESE</name>
<keyword evidence="2" id="KW-0285">Flavoprotein</keyword>